<dbReference type="InterPro" id="IPR027475">
    <property type="entry name" value="Asparaginase/glutaminase_AS2"/>
</dbReference>
<evidence type="ECO:0000256" key="5">
    <source>
        <dbReference type="PIRSR" id="PIRSR001220-2"/>
    </source>
</evidence>
<evidence type="ECO:0000256" key="6">
    <source>
        <dbReference type="PROSITE-ProRule" id="PRU10099"/>
    </source>
</evidence>
<dbReference type="PROSITE" id="PS51732">
    <property type="entry name" value="ASN_GLN_ASE_3"/>
    <property type="match status" value="1"/>
</dbReference>
<feature type="active site" description="O-isoaspartyl threonine intermediate" evidence="4">
    <location>
        <position position="17"/>
    </location>
</feature>
<dbReference type="InterPro" id="IPR006033">
    <property type="entry name" value="AsnA_fam"/>
</dbReference>
<dbReference type="InterPro" id="IPR027474">
    <property type="entry name" value="L-asparaginase_N"/>
</dbReference>
<evidence type="ECO:0000256" key="4">
    <source>
        <dbReference type="PIRSR" id="PIRSR001220-1"/>
    </source>
</evidence>
<dbReference type="PROSITE" id="PS00917">
    <property type="entry name" value="ASN_GLN_ASE_2"/>
    <property type="match status" value="1"/>
</dbReference>
<dbReference type="FunFam" id="3.40.50.1170:FF:000001">
    <property type="entry name" value="L-asparaginase 2"/>
    <property type="match status" value="1"/>
</dbReference>
<dbReference type="SUPFAM" id="SSF53774">
    <property type="entry name" value="Glutaminase/Asparaginase"/>
    <property type="match status" value="1"/>
</dbReference>
<dbReference type="InterPro" id="IPR027473">
    <property type="entry name" value="L-asparaginase_C"/>
</dbReference>
<organism evidence="10 11">
    <name type="scientific">Candidatus Ornithobacterium hominis</name>
    <dbReference type="NCBI Taxonomy" id="2497989"/>
    <lineage>
        <taxon>Bacteria</taxon>
        <taxon>Pseudomonadati</taxon>
        <taxon>Bacteroidota</taxon>
        <taxon>Flavobacteriia</taxon>
        <taxon>Flavobacteriales</taxon>
        <taxon>Weeksellaceae</taxon>
        <taxon>Ornithobacterium</taxon>
    </lineage>
</organism>
<accession>A0A383TUB5</accession>
<dbReference type="PANTHER" id="PTHR11707">
    <property type="entry name" value="L-ASPARAGINASE"/>
    <property type="match status" value="1"/>
</dbReference>
<dbReference type="PRINTS" id="PR00139">
    <property type="entry name" value="ASNGLNASE"/>
</dbReference>
<dbReference type="Proteomes" id="UP000262142">
    <property type="component" value="Unassembled WGS sequence"/>
</dbReference>
<evidence type="ECO:0000313" key="10">
    <source>
        <dbReference type="EMBL" id="SZD71155.1"/>
    </source>
</evidence>
<dbReference type="Pfam" id="PF00710">
    <property type="entry name" value="Asparaginase"/>
    <property type="match status" value="1"/>
</dbReference>
<dbReference type="PIRSF" id="PIRSF500176">
    <property type="entry name" value="L_ASNase"/>
    <property type="match status" value="1"/>
</dbReference>
<evidence type="ECO:0000256" key="7">
    <source>
        <dbReference type="PROSITE-ProRule" id="PRU10100"/>
    </source>
</evidence>
<gene>
    <name evidence="10" type="primary">ansA</name>
    <name evidence="10" type="ORF">SAMEA104719789_00250</name>
</gene>
<feature type="domain" description="L-asparaginase N-terminal" evidence="8">
    <location>
        <begin position="8"/>
        <end position="200"/>
    </location>
</feature>
<dbReference type="InterPro" id="IPR036152">
    <property type="entry name" value="Asp/glu_Ase-like_sf"/>
</dbReference>
<dbReference type="SFLD" id="SFLDS00057">
    <property type="entry name" value="Glutaminase/Asparaginase"/>
    <property type="match status" value="1"/>
</dbReference>
<dbReference type="GO" id="GO:0006520">
    <property type="term" value="P:amino acid metabolic process"/>
    <property type="evidence" value="ECO:0007669"/>
    <property type="project" value="InterPro"/>
</dbReference>
<evidence type="ECO:0000259" key="8">
    <source>
        <dbReference type="Pfam" id="PF00710"/>
    </source>
</evidence>
<dbReference type="InterPro" id="IPR006034">
    <property type="entry name" value="Asparaginase/glutaminase-like"/>
</dbReference>
<dbReference type="PANTHER" id="PTHR11707:SF28">
    <property type="entry name" value="60 KDA LYSOPHOSPHOLIPASE"/>
    <property type="match status" value="1"/>
</dbReference>
<dbReference type="SMART" id="SM00870">
    <property type="entry name" value="Asparaginase"/>
    <property type="match status" value="1"/>
</dbReference>
<dbReference type="PROSITE" id="PS00144">
    <property type="entry name" value="ASN_GLN_ASE_1"/>
    <property type="match status" value="1"/>
</dbReference>
<dbReference type="AlphaFoldDB" id="A0A383TUB5"/>
<proteinExistence type="inferred from homology"/>
<sequence length="346" mass="39080">MQRTEKSKILLIYTGGTIGMSRNFETGALEPFNFNNIAQHIPELKQIPVKITIFEFEQIIDSSEMNVEYWQKIADKIFAEYQGYDGFVVLHGTDTMAYTGSALSFMLQNLTKPIILTGSQLPVGDLRTDAKENLISSIYFASLKNELGESQIQEVAIYFEYKLYRANRATKINANHFDAFDSPNFPPLGESGITMEVNEHLLLKKKPSQELKYYRDMSSQVMLIKIFPGMQEEILLHLLGSSKIQCLLVEAYGSGNIFNYPKFFKALEKKINKGMYIIILSQCVGGSVSLGKYGSSKKWQQIGAISGKNMTTEAALVKSMHLLAKAENHTNFKLDFTKNLFGECFE</sequence>
<dbReference type="GO" id="GO:0004067">
    <property type="term" value="F:asparaginase activity"/>
    <property type="evidence" value="ECO:0007669"/>
    <property type="project" value="UniProtKB-UniRule"/>
</dbReference>
<name>A0A383TUB5_9FLAO</name>
<dbReference type="EMBL" id="UNSC01000001">
    <property type="protein sequence ID" value="SZD71155.1"/>
    <property type="molecule type" value="Genomic_DNA"/>
</dbReference>
<evidence type="ECO:0000259" key="9">
    <source>
        <dbReference type="Pfam" id="PF17763"/>
    </source>
</evidence>
<protein>
    <recommendedName>
        <fullName evidence="2">asparaginase</fullName>
        <ecNumber evidence="2">3.5.1.1</ecNumber>
    </recommendedName>
</protein>
<dbReference type="EC" id="3.5.1.1" evidence="2"/>
<feature type="active site" evidence="7">
    <location>
        <position position="93"/>
    </location>
</feature>
<dbReference type="CDD" id="cd08963">
    <property type="entry name" value="L-asparaginase_I"/>
    <property type="match status" value="1"/>
</dbReference>
<feature type="domain" description="Asparaginase/glutaminase C-terminal" evidence="9">
    <location>
        <begin position="220"/>
        <end position="331"/>
    </location>
</feature>
<evidence type="ECO:0000256" key="1">
    <source>
        <dbReference type="ARBA" id="ARBA00010518"/>
    </source>
</evidence>
<dbReference type="NCBIfam" id="TIGR00519">
    <property type="entry name" value="asnASE_I"/>
    <property type="match status" value="1"/>
</dbReference>
<keyword evidence="11" id="KW-1185">Reference proteome</keyword>
<dbReference type="RefSeq" id="WP_245952901.1">
    <property type="nucleotide sequence ID" value="NZ_UNSC01000001.1"/>
</dbReference>
<feature type="binding site" evidence="5">
    <location>
        <position position="62"/>
    </location>
    <ligand>
        <name>substrate</name>
    </ligand>
</feature>
<evidence type="ECO:0000313" key="11">
    <source>
        <dbReference type="Proteomes" id="UP000262142"/>
    </source>
</evidence>
<evidence type="ECO:0000256" key="2">
    <source>
        <dbReference type="ARBA" id="ARBA00012920"/>
    </source>
</evidence>
<dbReference type="InterPro" id="IPR037152">
    <property type="entry name" value="L-asparaginase_N_sf"/>
</dbReference>
<dbReference type="Gene3D" id="3.40.50.40">
    <property type="match status" value="1"/>
</dbReference>
<dbReference type="Gene3D" id="3.40.50.1170">
    <property type="entry name" value="L-asparaginase, N-terminal domain"/>
    <property type="match status" value="1"/>
</dbReference>
<feature type="active site" evidence="6">
    <location>
        <position position="17"/>
    </location>
</feature>
<feature type="binding site" evidence="5">
    <location>
        <begin position="93"/>
        <end position="94"/>
    </location>
    <ligand>
        <name>substrate</name>
    </ligand>
</feature>
<comment type="similarity">
    <text evidence="1">Belongs to the asparaginase 1 family.</text>
</comment>
<dbReference type="InterPro" id="IPR041725">
    <property type="entry name" value="L-asparaginase_I"/>
</dbReference>
<reference evidence="10 11" key="1">
    <citation type="submission" date="2018-09" db="EMBL/GenBank/DDBJ databases">
        <authorList>
            <consortium name="Pathogen Informatics"/>
        </authorList>
    </citation>
    <scope>NUCLEOTIDE SEQUENCE [LARGE SCALE GENOMIC DNA]</scope>
    <source>
        <strain evidence="10 11">OH-22767</strain>
    </source>
</reference>
<dbReference type="InterPro" id="IPR040919">
    <property type="entry name" value="Asparaginase_C"/>
</dbReference>
<evidence type="ECO:0000256" key="3">
    <source>
        <dbReference type="ARBA" id="ARBA00022801"/>
    </source>
</evidence>
<dbReference type="PIRSF" id="PIRSF001220">
    <property type="entry name" value="L-ASNase_gatD"/>
    <property type="match status" value="1"/>
</dbReference>
<dbReference type="InterPro" id="IPR020827">
    <property type="entry name" value="Asparaginase/glutaminase_AS1"/>
</dbReference>
<dbReference type="Pfam" id="PF17763">
    <property type="entry name" value="Asparaginase_C"/>
    <property type="match status" value="1"/>
</dbReference>
<keyword evidence="3 10" id="KW-0378">Hydrolase</keyword>